<evidence type="ECO:0000313" key="2">
    <source>
        <dbReference type="EMBL" id="KAJ1360981.1"/>
    </source>
</evidence>
<evidence type="ECO:0000256" key="1">
    <source>
        <dbReference type="SAM" id="MobiDB-lite"/>
    </source>
</evidence>
<sequence length="133" mass="14628">MLRSNHAAHVNRTAHSLQNTSTSIDTYIPHPDVGHVSPPTDSCMSKQVEMRRKKRGEHNKERGNDSQATTNPTSSPTTSAPTTLSKLMLRLAHSPYSILAPACLKDIAINTPEILCRFPQRHGIDLSSSSEML</sequence>
<evidence type="ECO:0000313" key="3">
    <source>
        <dbReference type="Proteomes" id="UP001196413"/>
    </source>
</evidence>
<feature type="compositionally biased region" description="Low complexity" evidence="1">
    <location>
        <begin position="68"/>
        <end position="81"/>
    </location>
</feature>
<reference evidence="2" key="1">
    <citation type="submission" date="2021-06" db="EMBL/GenBank/DDBJ databases">
        <title>Parelaphostrongylus tenuis whole genome reference sequence.</title>
        <authorList>
            <person name="Garwood T.J."/>
            <person name="Larsen P.A."/>
            <person name="Fountain-Jones N.M."/>
            <person name="Garbe J.R."/>
            <person name="Macchietto M.G."/>
            <person name="Kania S.A."/>
            <person name="Gerhold R.W."/>
            <person name="Richards J.E."/>
            <person name="Wolf T.M."/>
        </authorList>
    </citation>
    <scope>NUCLEOTIDE SEQUENCE</scope>
    <source>
        <strain evidence="2">MNPRO001-30</strain>
        <tissue evidence="2">Meninges</tissue>
    </source>
</reference>
<proteinExistence type="predicted"/>
<protein>
    <submittedName>
        <fullName evidence="2">Uncharacterized protein</fullName>
    </submittedName>
</protein>
<name>A0AAD5N2X4_PARTN</name>
<feature type="region of interest" description="Disordered" evidence="1">
    <location>
        <begin position="1"/>
        <end position="81"/>
    </location>
</feature>
<comment type="caution">
    <text evidence="2">The sequence shown here is derived from an EMBL/GenBank/DDBJ whole genome shotgun (WGS) entry which is preliminary data.</text>
</comment>
<gene>
    <name evidence="2" type="ORF">KIN20_020123</name>
</gene>
<dbReference type="EMBL" id="JAHQIW010004069">
    <property type="protein sequence ID" value="KAJ1360981.1"/>
    <property type="molecule type" value="Genomic_DNA"/>
</dbReference>
<dbReference type="Proteomes" id="UP001196413">
    <property type="component" value="Unassembled WGS sequence"/>
</dbReference>
<organism evidence="2 3">
    <name type="scientific">Parelaphostrongylus tenuis</name>
    <name type="common">Meningeal worm</name>
    <dbReference type="NCBI Taxonomy" id="148309"/>
    <lineage>
        <taxon>Eukaryota</taxon>
        <taxon>Metazoa</taxon>
        <taxon>Ecdysozoa</taxon>
        <taxon>Nematoda</taxon>
        <taxon>Chromadorea</taxon>
        <taxon>Rhabditida</taxon>
        <taxon>Rhabditina</taxon>
        <taxon>Rhabditomorpha</taxon>
        <taxon>Strongyloidea</taxon>
        <taxon>Metastrongylidae</taxon>
        <taxon>Parelaphostrongylus</taxon>
    </lineage>
</organism>
<dbReference type="AlphaFoldDB" id="A0AAD5N2X4"/>
<feature type="compositionally biased region" description="Polar residues" evidence="1">
    <location>
        <begin position="13"/>
        <end position="25"/>
    </location>
</feature>
<keyword evidence="3" id="KW-1185">Reference proteome</keyword>
<accession>A0AAD5N2X4</accession>